<dbReference type="Gene3D" id="3.40.50.300">
    <property type="entry name" value="P-loop containing nucleotide triphosphate hydrolases"/>
    <property type="match status" value="1"/>
</dbReference>
<name>A0ABT4QXK7_9HYPH</name>
<evidence type="ECO:0000256" key="2">
    <source>
        <dbReference type="SAM" id="MobiDB-lite"/>
    </source>
</evidence>
<dbReference type="Pfam" id="PF13481">
    <property type="entry name" value="AAA_25"/>
    <property type="match status" value="1"/>
</dbReference>
<keyword evidence="4" id="KW-1185">Reference proteome</keyword>
<protein>
    <submittedName>
        <fullName evidence="3">Helicase RepA family protein</fullName>
    </submittedName>
</protein>
<accession>A0ABT4QXK7</accession>
<evidence type="ECO:0000313" key="3">
    <source>
        <dbReference type="EMBL" id="MCZ8546318.1"/>
    </source>
</evidence>
<proteinExistence type="predicted"/>
<feature type="coiled-coil region" evidence="1">
    <location>
        <begin position="98"/>
        <end position="125"/>
    </location>
</feature>
<dbReference type="GO" id="GO:0004386">
    <property type="term" value="F:helicase activity"/>
    <property type="evidence" value="ECO:0007669"/>
    <property type="project" value="UniProtKB-KW"/>
</dbReference>
<comment type="caution">
    <text evidence="3">The sequence shown here is derived from an EMBL/GenBank/DDBJ whole genome shotgun (WGS) entry which is preliminary data.</text>
</comment>
<keyword evidence="3" id="KW-0378">Hydrolase</keyword>
<feature type="region of interest" description="Disordered" evidence="2">
    <location>
        <begin position="17"/>
        <end position="42"/>
    </location>
</feature>
<sequence>MARDANDILRENGEANLRERIDGTRQTGGRGRETILGEWDAGDDTNPVPPRQWLLGNVFCRRFVSSLIADGGTGKTALRVAQALALATGRNLTGEYVFQRCRVLLVSLEDDKDELRRRVKAAMLHHDVSEAEVKGWLFLAAPGGKAGKLMTPGDKGRVTTAGLAAALKQTVQRRKVDFVCLDPFVKTHGLSENDNSLMDQVIEFLANLAIEMNIALDVPHHTAKGSANPGNADRGRGASAIKDGARLVYTLTTMSDDEAATFGVPPADRRLYVRVDAGKVNIAPPAAAAKWFRLVNVALGNGNDLYPGGDNVQTVEPWAAPGTWEGLTDELVNRILTDIDAGTGDGELYSAASSATSRAAWKVVQKHAAKKTEKQCRDMVATWVKSGLLFKETYRSPGTRKDQEGLHVDDMKRPGKVGT</sequence>
<organism evidence="3 4">
    <name type="scientific">Mesorhizobium qingshengii</name>
    <dbReference type="NCBI Taxonomy" id="1165689"/>
    <lineage>
        <taxon>Bacteria</taxon>
        <taxon>Pseudomonadati</taxon>
        <taxon>Pseudomonadota</taxon>
        <taxon>Alphaproteobacteria</taxon>
        <taxon>Hyphomicrobiales</taxon>
        <taxon>Phyllobacteriaceae</taxon>
        <taxon>Mesorhizobium</taxon>
    </lineage>
</organism>
<dbReference type="Proteomes" id="UP001152178">
    <property type="component" value="Unassembled WGS sequence"/>
</dbReference>
<reference evidence="3" key="1">
    <citation type="submission" date="2022-11" db="EMBL/GenBank/DDBJ databases">
        <authorList>
            <person name="Coimbra C."/>
        </authorList>
    </citation>
    <scope>NUCLEOTIDE SEQUENCE</scope>
    <source>
        <strain evidence="3">Jales19</strain>
    </source>
</reference>
<feature type="compositionally biased region" description="Basic and acidic residues" evidence="2">
    <location>
        <begin position="399"/>
        <end position="413"/>
    </location>
</feature>
<keyword evidence="1" id="KW-0175">Coiled coil</keyword>
<dbReference type="InterPro" id="IPR027417">
    <property type="entry name" value="P-loop_NTPase"/>
</dbReference>
<keyword evidence="3" id="KW-0067">ATP-binding</keyword>
<keyword evidence="3" id="KW-0347">Helicase</keyword>
<dbReference type="EMBL" id="JAPFQA010000008">
    <property type="protein sequence ID" value="MCZ8546318.1"/>
    <property type="molecule type" value="Genomic_DNA"/>
</dbReference>
<dbReference type="RefSeq" id="WP_269906681.1">
    <property type="nucleotide sequence ID" value="NZ_JAPFQA010000008.1"/>
</dbReference>
<gene>
    <name evidence="3" type="ORF">OOJ09_19185</name>
</gene>
<dbReference type="SUPFAM" id="SSF52540">
    <property type="entry name" value="P-loop containing nucleoside triphosphate hydrolases"/>
    <property type="match status" value="1"/>
</dbReference>
<evidence type="ECO:0000313" key="4">
    <source>
        <dbReference type="Proteomes" id="UP001152178"/>
    </source>
</evidence>
<feature type="region of interest" description="Disordered" evidence="2">
    <location>
        <begin position="399"/>
        <end position="419"/>
    </location>
</feature>
<keyword evidence="3" id="KW-0547">Nucleotide-binding</keyword>
<evidence type="ECO:0000256" key="1">
    <source>
        <dbReference type="SAM" id="Coils"/>
    </source>
</evidence>